<name>A0A183K7K5_9TREM</name>
<keyword evidence="3" id="KW-1185">Reference proteome</keyword>
<feature type="compositionally biased region" description="Basic and acidic residues" evidence="1">
    <location>
        <begin position="23"/>
        <end position="36"/>
    </location>
</feature>
<dbReference type="Proteomes" id="UP000279833">
    <property type="component" value="Unassembled WGS sequence"/>
</dbReference>
<reference evidence="2 3" key="2">
    <citation type="submission" date="2018-11" db="EMBL/GenBank/DDBJ databases">
        <authorList>
            <consortium name="Pathogen Informatics"/>
        </authorList>
    </citation>
    <scope>NUCLEOTIDE SEQUENCE [LARGE SCALE GENOMIC DNA]</scope>
    <source>
        <strain evidence="2">Dakar</strain>
        <strain evidence="3">Dakar, Senegal</strain>
    </source>
</reference>
<reference evidence="4" key="1">
    <citation type="submission" date="2016-06" db="UniProtKB">
        <authorList>
            <consortium name="WormBaseParasite"/>
        </authorList>
    </citation>
    <scope>IDENTIFICATION</scope>
</reference>
<organism evidence="4">
    <name type="scientific">Schistosoma curassoni</name>
    <dbReference type="NCBI Taxonomy" id="6186"/>
    <lineage>
        <taxon>Eukaryota</taxon>
        <taxon>Metazoa</taxon>
        <taxon>Spiralia</taxon>
        <taxon>Lophotrochozoa</taxon>
        <taxon>Platyhelminthes</taxon>
        <taxon>Trematoda</taxon>
        <taxon>Digenea</taxon>
        <taxon>Strigeidida</taxon>
        <taxon>Schistosomatoidea</taxon>
        <taxon>Schistosomatidae</taxon>
        <taxon>Schistosoma</taxon>
    </lineage>
</organism>
<feature type="compositionally biased region" description="Polar residues" evidence="1">
    <location>
        <begin position="37"/>
        <end position="49"/>
    </location>
</feature>
<gene>
    <name evidence="2" type="ORF">SCUD_LOCUS10982</name>
</gene>
<evidence type="ECO:0000313" key="3">
    <source>
        <dbReference type="Proteomes" id="UP000279833"/>
    </source>
</evidence>
<dbReference type="WBParaSite" id="SCUD_0001098201-mRNA-1">
    <property type="protein sequence ID" value="SCUD_0001098201-mRNA-1"/>
    <property type="gene ID" value="SCUD_0001098201"/>
</dbReference>
<accession>A0A183K7K5</accession>
<feature type="compositionally biased region" description="Basic and acidic residues" evidence="1">
    <location>
        <begin position="50"/>
        <end position="86"/>
    </location>
</feature>
<feature type="region of interest" description="Disordered" evidence="1">
    <location>
        <begin position="1"/>
        <end position="86"/>
    </location>
</feature>
<protein>
    <submittedName>
        <fullName evidence="4">Ovule protein</fullName>
    </submittedName>
</protein>
<evidence type="ECO:0000313" key="4">
    <source>
        <dbReference type="WBParaSite" id="SCUD_0001098201-mRNA-1"/>
    </source>
</evidence>
<proteinExistence type="predicted"/>
<evidence type="ECO:0000313" key="2">
    <source>
        <dbReference type="EMBL" id="VDP42464.1"/>
    </source>
</evidence>
<dbReference type="AlphaFoldDB" id="A0A183K7K5"/>
<dbReference type="EMBL" id="UZAK01034108">
    <property type="protein sequence ID" value="VDP42464.1"/>
    <property type="molecule type" value="Genomic_DNA"/>
</dbReference>
<sequence>MARHYQQQPPMEENKSDSNGGRNQKEALKVDRRCIEKNTQLHYKTSSHMEYSKPKEKSKTKEHITPRTGDKHEKNEQEWIELEKKA</sequence>
<evidence type="ECO:0000256" key="1">
    <source>
        <dbReference type="SAM" id="MobiDB-lite"/>
    </source>
</evidence>